<feature type="domain" description="Integrase catalytic" evidence="1">
    <location>
        <begin position="2"/>
        <end position="36"/>
    </location>
</feature>
<proteinExistence type="predicted"/>
<reference evidence="2 3" key="1">
    <citation type="submission" date="2024-06" db="EMBL/GenBank/DDBJ databases">
        <authorList>
            <person name="Kaempfer P."/>
            <person name="Viver T."/>
        </authorList>
    </citation>
    <scope>NUCLEOTIDE SEQUENCE [LARGE SCALE GENOMIC DNA]</scope>
    <source>
        <strain evidence="2 3">ST-37</strain>
    </source>
</reference>
<evidence type="ECO:0000313" key="3">
    <source>
        <dbReference type="Proteomes" id="UP001629058"/>
    </source>
</evidence>
<dbReference type="EMBL" id="JBELPY010000022">
    <property type="protein sequence ID" value="MFL9835837.1"/>
    <property type="molecule type" value="Genomic_DNA"/>
</dbReference>
<dbReference type="InterPro" id="IPR001584">
    <property type="entry name" value="Integrase_cat-core"/>
</dbReference>
<name>A0ABW8Y8J3_9FLAO</name>
<evidence type="ECO:0000313" key="2">
    <source>
        <dbReference type="EMBL" id="MFL9835837.1"/>
    </source>
</evidence>
<sequence>MELHFIQPEKPTQNSLIERFNRTFRTDFLGIFLFENID</sequence>
<dbReference type="InterPro" id="IPR012337">
    <property type="entry name" value="RNaseH-like_sf"/>
</dbReference>
<dbReference type="SUPFAM" id="SSF53098">
    <property type="entry name" value="Ribonuclease H-like"/>
    <property type="match status" value="1"/>
</dbReference>
<evidence type="ECO:0000259" key="1">
    <source>
        <dbReference type="Pfam" id="PF13683"/>
    </source>
</evidence>
<accession>A0ABW8Y8J3</accession>
<protein>
    <submittedName>
        <fullName evidence="2">Integrase core domain-containing protein</fullName>
    </submittedName>
</protein>
<keyword evidence="3" id="KW-1185">Reference proteome</keyword>
<comment type="caution">
    <text evidence="2">The sequence shown here is derived from an EMBL/GenBank/DDBJ whole genome shotgun (WGS) entry which is preliminary data.</text>
</comment>
<gene>
    <name evidence="2" type="ORF">ABS765_17615</name>
</gene>
<organism evidence="2 3">
    <name type="scientific">Chryseobacterium terrae</name>
    <dbReference type="NCBI Taxonomy" id="3163299"/>
    <lineage>
        <taxon>Bacteria</taxon>
        <taxon>Pseudomonadati</taxon>
        <taxon>Bacteroidota</taxon>
        <taxon>Flavobacteriia</taxon>
        <taxon>Flavobacteriales</taxon>
        <taxon>Weeksellaceae</taxon>
        <taxon>Chryseobacterium group</taxon>
        <taxon>Chryseobacterium</taxon>
    </lineage>
</organism>
<dbReference type="Pfam" id="PF13683">
    <property type="entry name" value="rve_3"/>
    <property type="match status" value="1"/>
</dbReference>
<dbReference type="Proteomes" id="UP001629058">
    <property type="component" value="Unassembled WGS sequence"/>
</dbReference>